<comment type="cofactor">
    <cofactor evidence="1">
        <name>FAD</name>
        <dbReference type="ChEBI" id="CHEBI:57692"/>
    </cofactor>
</comment>
<dbReference type="InterPro" id="IPR036318">
    <property type="entry name" value="FAD-bd_PCMH-like_sf"/>
</dbReference>
<reference evidence="7" key="1">
    <citation type="journal article" date="2021" name="Nat. Commun.">
        <title>Genetic determinants of endophytism in the Arabidopsis root mycobiome.</title>
        <authorList>
            <person name="Mesny F."/>
            <person name="Miyauchi S."/>
            <person name="Thiergart T."/>
            <person name="Pickel B."/>
            <person name="Atanasova L."/>
            <person name="Karlsson M."/>
            <person name="Huettel B."/>
            <person name="Barry K.W."/>
            <person name="Haridas S."/>
            <person name="Chen C."/>
            <person name="Bauer D."/>
            <person name="Andreopoulos W."/>
            <person name="Pangilinan J."/>
            <person name="LaButti K."/>
            <person name="Riley R."/>
            <person name="Lipzen A."/>
            <person name="Clum A."/>
            <person name="Drula E."/>
            <person name="Henrissat B."/>
            <person name="Kohler A."/>
            <person name="Grigoriev I.V."/>
            <person name="Martin F.M."/>
            <person name="Hacquard S."/>
        </authorList>
    </citation>
    <scope>NUCLEOTIDE SEQUENCE</scope>
    <source>
        <strain evidence="7">MPI-SDFR-AT-0073</strain>
    </source>
</reference>
<dbReference type="InterPro" id="IPR012951">
    <property type="entry name" value="BBE"/>
</dbReference>
<dbReference type="SUPFAM" id="SSF56176">
    <property type="entry name" value="FAD-binding/transporter-associated domain-like"/>
    <property type="match status" value="1"/>
</dbReference>
<evidence type="ECO:0000256" key="5">
    <source>
        <dbReference type="ARBA" id="ARBA00023002"/>
    </source>
</evidence>
<name>A0A9P8UTR3_9PEZI</name>
<protein>
    <recommendedName>
        <fullName evidence="6">FAD-binding PCMH-type domain-containing protein</fullName>
    </recommendedName>
</protein>
<keyword evidence="4" id="KW-0274">FAD</keyword>
<dbReference type="RefSeq" id="XP_045963120.1">
    <property type="nucleotide sequence ID" value="XM_046101173.1"/>
</dbReference>
<dbReference type="Pfam" id="PF08031">
    <property type="entry name" value="BBE"/>
    <property type="match status" value="1"/>
</dbReference>
<keyword evidence="5" id="KW-0560">Oxidoreductase</keyword>
<accession>A0A9P8UTR3</accession>
<organism evidence="7 8">
    <name type="scientific">Truncatella angustata</name>
    <dbReference type="NCBI Taxonomy" id="152316"/>
    <lineage>
        <taxon>Eukaryota</taxon>
        <taxon>Fungi</taxon>
        <taxon>Dikarya</taxon>
        <taxon>Ascomycota</taxon>
        <taxon>Pezizomycotina</taxon>
        <taxon>Sordariomycetes</taxon>
        <taxon>Xylariomycetidae</taxon>
        <taxon>Amphisphaeriales</taxon>
        <taxon>Sporocadaceae</taxon>
        <taxon>Truncatella</taxon>
    </lineage>
</organism>
<evidence type="ECO:0000256" key="2">
    <source>
        <dbReference type="ARBA" id="ARBA00005466"/>
    </source>
</evidence>
<dbReference type="GeneID" id="70130065"/>
<keyword evidence="8" id="KW-1185">Reference proteome</keyword>
<dbReference type="GO" id="GO:0071949">
    <property type="term" value="F:FAD binding"/>
    <property type="evidence" value="ECO:0007669"/>
    <property type="project" value="InterPro"/>
</dbReference>
<proteinExistence type="inferred from homology"/>
<dbReference type="Pfam" id="PF01565">
    <property type="entry name" value="FAD_binding_4"/>
    <property type="match status" value="1"/>
</dbReference>
<evidence type="ECO:0000259" key="6">
    <source>
        <dbReference type="PROSITE" id="PS51387"/>
    </source>
</evidence>
<evidence type="ECO:0000313" key="8">
    <source>
        <dbReference type="Proteomes" id="UP000758603"/>
    </source>
</evidence>
<comment type="similarity">
    <text evidence="2">Belongs to the oxygen-dependent FAD-linked oxidoreductase family.</text>
</comment>
<feature type="domain" description="FAD-binding PCMH-type" evidence="6">
    <location>
        <begin position="23"/>
        <end position="213"/>
    </location>
</feature>
<dbReference type="AlphaFoldDB" id="A0A9P8UTR3"/>
<dbReference type="Proteomes" id="UP000758603">
    <property type="component" value="Unassembled WGS sequence"/>
</dbReference>
<dbReference type="GO" id="GO:0016491">
    <property type="term" value="F:oxidoreductase activity"/>
    <property type="evidence" value="ECO:0007669"/>
    <property type="project" value="UniProtKB-KW"/>
</dbReference>
<sequence length="489" mass="53314">MINPTPQNQTCDPYTPKDRPCTLGNYPVYSINVTGASDVVAGIRFAQKNNIRLTIKNTGHDYQGKSVGEGSLSLWTYNLKTLQVIDRYQGPSNQTNGKYSTNTYNGPAVKLGPGVIGGNAYTALAARGYRVVGGSCPSVGVAGGYTPGGGHSLLNSKYGMAADNVLEWEVVTARGEHLIATPTQNEDLYWALSGGGSGTFAVILSMTTKIYRDGPVAGGTLSFTDEGIDVETFWNGTSAYFRRMPEIVKGGNTFSMILSHHLFSLVGMTFPDQKESAVESTLAPFLNDLKSLGINYTFTTTSDETYTQHFNATFGPLPYGAYPPNTLFASRMIPRSVVVDPEANRKVVQVYRDALAGDYFSLGCHTFTSEHASHPDNSVLPAWRDAAALCNYVGNWDWSVPRSVMDGRKQALADIWVPAIEAATPNSGNYLNEIDSLYKGDWKKELYGVNYPKLLKIKNKYDPHHIFYAKTAVGSESWTQDSVGRLCQA</sequence>
<evidence type="ECO:0000313" key="7">
    <source>
        <dbReference type="EMBL" id="KAH6658989.1"/>
    </source>
</evidence>
<dbReference type="InterPro" id="IPR016166">
    <property type="entry name" value="FAD-bd_PCMH"/>
</dbReference>
<keyword evidence="3" id="KW-0285">Flavoprotein</keyword>
<comment type="caution">
    <text evidence="7">The sequence shown here is derived from an EMBL/GenBank/DDBJ whole genome shotgun (WGS) entry which is preliminary data.</text>
</comment>
<dbReference type="PANTHER" id="PTHR42973">
    <property type="entry name" value="BINDING OXIDOREDUCTASE, PUTATIVE (AFU_ORTHOLOGUE AFUA_1G17690)-RELATED"/>
    <property type="match status" value="1"/>
</dbReference>
<dbReference type="PANTHER" id="PTHR42973:SF39">
    <property type="entry name" value="FAD-BINDING PCMH-TYPE DOMAIN-CONTAINING PROTEIN"/>
    <property type="match status" value="1"/>
</dbReference>
<dbReference type="EMBL" id="JAGPXC010000001">
    <property type="protein sequence ID" value="KAH6658989.1"/>
    <property type="molecule type" value="Genomic_DNA"/>
</dbReference>
<evidence type="ECO:0000256" key="3">
    <source>
        <dbReference type="ARBA" id="ARBA00022630"/>
    </source>
</evidence>
<dbReference type="InterPro" id="IPR050416">
    <property type="entry name" value="FAD-linked_Oxidoreductase"/>
</dbReference>
<gene>
    <name evidence="7" type="ORF">BKA67DRAFT_543164</name>
</gene>
<dbReference type="Gene3D" id="3.30.465.10">
    <property type="match status" value="2"/>
</dbReference>
<dbReference type="PROSITE" id="PS51387">
    <property type="entry name" value="FAD_PCMH"/>
    <property type="match status" value="1"/>
</dbReference>
<evidence type="ECO:0000256" key="4">
    <source>
        <dbReference type="ARBA" id="ARBA00022827"/>
    </source>
</evidence>
<dbReference type="InterPro" id="IPR006094">
    <property type="entry name" value="Oxid_FAD_bind_N"/>
</dbReference>
<dbReference type="OrthoDB" id="9983560at2759"/>
<evidence type="ECO:0000256" key="1">
    <source>
        <dbReference type="ARBA" id="ARBA00001974"/>
    </source>
</evidence>
<dbReference type="InterPro" id="IPR016169">
    <property type="entry name" value="FAD-bd_PCMH_sub2"/>
</dbReference>